<dbReference type="SUPFAM" id="SSF52058">
    <property type="entry name" value="L domain-like"/>
    <property type="match status" value="1"/>
</dbReference>
<evidence type="ECO:0000256" key="2">
    <source>
        <dbReference type="ARBA" id="ARBA00022525"/>
    </source>
</evidence>
<keyword evidence="2" id="KW-0964">Secreted</keyword>
<comment type="subcellular location">
    <subcellularLocation>
        <location evidence="1">Secreted</location>
    </subcellularLocation>
</comment>
<protein>
    <submittedName>
        <fullName evidence="5">Uncharacterized protein</fullName>
    </submittedName>
</protein>
<proteinExistence type="predicted"/>
<sequence length="77" mass="8395">MGRSKMVLPPLRFLKKILQSATYSGWSSVEQLDVGQNRLMCFIPNAVCSLPKPHNFTFSGNFFSDEAPKSGGEGSVG</sequence>
<evidence type="ECO:0000313" key="5">
    <source>
        <dbReference type="EMBL" id="KAK8961665.1"/>
    </source>
</evidence>
<keyword evidence="6" id="KW-1185">Reference proteome</keyword>
<keyword evidence="4" id="KW-0677">Repeat</keyword>
<comment type="caution">
    <text evidence="5">The sequence shown here is derived from an EMBL/GenBank/DDBJ whole genome shotgun (WGS) entry which is preliminary data.</text>
</comment>
<reference evidence="5 6" key="1">
    <citation type="journal article" date="2022" name="Nat. Plants">
        <title>Genomes of leafy and leafless Platanthera orchids illuminate the evolution of mycoheterotrophy.</title>
        <authorList>
            <person name="Li M.H."/>
            <person name="Liu K.W."/>
            <person name="Li Z."/>
            <person name="Lu H.C."/>
            <person name="Ye Q.L."/>
            <person name="Zhang D."/>
            <person name="Wang J.Y."/>
            <person name="Li Y.F."/>
            <person name="Zhong Z.M."/>
            <person name="Liu X."/>
            <person name="Yu X."/>
            <person name="Liu D.K."/>
            <person name="Tu X.D."/>
            <person name="Liu B."/>
            <person name="Hao Y."/>
            <person name="Liao X.Y."/>
            <person name="Jiang Y.T."/>
            <person name="Sun W.H."/>
            <person name="Chen J."/>
            <person name="Chen Y.Q."/>
            <person name="Ai Y."/>
            <person name="Zhai J.W."/>
            <person name="Wu S.S."/>
            <person name="Zhou Z."/>
            <person name="Hsiao Y.Y."/>
            <person name="Wu W.L."/>
            <person name="Chen Y.Y."/>
            <person name="Lin Y.F."/>
            <person name="Hsu J.L."/>
            <person name="Li C.Y."/>
            <person name="Wang Z.W."/>
            <person name="Zhao X."/>
            <person name="Zhong W.Y."/>
            <person name="Ma X.K."/>
            <person name="Ma L."/>
            <person name="Huang J."/>
            <person name="Chen G.Z."/>
            <person name="Huang M.Z."/>
            <person name="Huang L."/>
            <person name="Peng D.H."/>
            <person name="Luo Y.B."/>
            <person name="Zou S.Q."/>
            <person name="Chen S.P."/>
            <person name="Lan S."/>
            <person name="Tsai W.C."/>
            <person name="Van de Peer Y."/>
            <person name="Liu Z.J."/>
        </authorList>
    </citation>
    <scope>NUCLEOTIDE SEQUENCE [LARGE SCALE GENOMIC DNA]</scope>
    <source>
        <strain evidence="5">Lor288</strain>
    </source>
</reference>
<name>A0ABR2MCF6_9ASPA</name>
<dbReference type="PANTHER" id="PTHR32093">
    <property type="entry name" value="LEUCINE-RICH REPEAT EXTENSIN-LIKE PROTEIN 3-RELATED"/>
    <property type="match status" value="1"/>
</dbReference>
<organism evidence="5 6">
    <name type="scientific">Platanthera guangdongensis</name>
    <dbReference type="NCBI Taxonomy" id="2320717"/>
    <lineage>
        <taxon>Eukaryota</taxon>
        <taxon>Viridiplantae</taxon>
        <taxon>Streptophyta</taxon>
        <taxon>Embryophyta</taxon>
        <taxon>Tracheophyta</taxon>
        <taxon>Spermatophyta</taxon>
        <taxon>Magnoliopsida</taxon>
        <taxon>Liliopsida</taxon>
        <taxon>Asparagales</taxon>
        <taxon>Orchidaceae</taxon>
        <taxon>Orchidoideae</taxon>
        <taxon>Orchideae</taxon>
        <taxon>Orchidinae</taxon>
        <taxon>Platanthera</taxon>
    </lineage>
</organism>
<dbReference type="PANTHER" id="PTHR32093:SF120">
    <property type="entry name" value="LEUCINE-RICH REPEAT EXTENSIN-LIKE PROTEIN 3-RELATED"/>
    <property type="match status" value="1"/>
</dbReference>
<dbReference type="InterPro" id="IPR051582">
    <property type="entry name" value="LRR_extensin-like_regulator"/>
</dbReference>
<gene>
    <name evidence="5" type="ORF">KSP40_PGU002402</name>
</gene>
<evidence type="ECO:0000313" key="6">
    <source>
        <dbReference type="Proteomes" id="UP001412067"/>
    </source>
</evidence>
<keyword evidence="3" id="KW-0732">Signal</keyword>
<dbReference type="EMBL" id="JBBWWR010000009">
    <property type="protein sequence ID" value="KAK8961665.1"/>
    <property type="molecule type" value="Genomic_DNA"/>
</dbReference>
<evidence type="ECO:0000256" key="1">
    <source>
        <dbReference type="ARBA" id="ARBA00004613"/>
    </source>
</evidence>
<dbReference type="Proteomes" id="UP001412067">
    <property type="component" value="Unassembled WGS sequence"/>
</dbReference>
<evidence type="ECO:0000256" key="4">
    <source>
        <dbReference type="ARBA" id="ARBA00022737"/>
    </source>
</evidence>
<evidence type="ECO:0000256" key="3">
    <source>
        <dbReference type="ARBA" id="ARBA00022729"/>
    </source>
</evidence>
<accession>A0ABR2MCF6</accession>